<organism evidence="1 2">
    <name type="scientific">Gordonia alkaliphila</name>
    <dbReference type="NCBI Taxonomy" id="1053547"/>
    <lineage>
        <taxon>Bacteria</taxon>
        <taxon>Bacillati</taxon>
        <taxon>Actinomycetota</taxon>
        <taxon>Actinomycetes</taxon>
        <taxon>Mycobacteriales</taxon>
        <taxon>Gordoniaceae</taxon>
        <taxon>Gordonia</taxon>
    </lineage>
</organism>
<dbReference type="RefSeq" id="WP_345312506.1">
    <property type="nucleotide sequence ID" value="NZ_BAABIE010000003.1"/>
</dbReference>
<protein>
    <submittedName>
        <fullName evidence="1">Uncharacterized protein</fullName>
    </submittedName>
</protein>
<dbReference type="EMBL" id="BAABIE010000003">
    <property type="protein sequence ID" value="GAA4741813.1"/>
    <property type="molecule type" value="Genomic_DNA"/>
</dbReference>
<proteinExistence type="predicted"/>
<keyword evidence="2" id="KW-1185">Reference proteome</keyword>
<evidence type="ECO:0000313" key="2">
    <source>
        <dbReference type="Proteomes" id="UP001500822"/>
    </source>
</evidence>
<name>A0ABP8YZD9_9ACTN</name>
<accession>A0ABP8YZD9</accession>
<gene>
    <name evidence="1" type="ORF">GCM10023217_07670</name>
</gene>
<reference evidence="2" key="1">
    <citation type="journal article" date="2019" name="Int. J. Syst. Evol. Microbiol.">
        <title>The Global Catalogue of Microorganisms (GCM) 10K type strain sequencing project: providing services to taxonomists for standard genome sequencing and annotation.</title>
        <authorList>
            <consortium name="The Broad Institute Genomics Platform"/>
            <consortium name="The Broad Institute Genome Sequencing Center for Infectious Disease"/>
            <person name="Wu L."/>
            <person name="Ma J."/>
        </authorList>
    </citation>
    <scope>NUCLEOTIDE SEQUENCE [LARGE SCALE GENOMIC DNA]</scope>
    <source>
        <strain evidence="2">JCM 18077</strain>
    </source>
</reference>
<comment type="caution">
    <text evidence="1">The sequence shown here is derived from an EMBL/GenBank/DDBJ whole genome shotgun (WGS) entry which is preliminary data.</text>
</comment>
<dbReference type="Proteomes" id="UP001500822">
    <property type="component" value="Unassembled WGS sequence"/>
</dbReference>
<evidence type="ECO:0000313" key="1">
    <source>
        <dbReference type="EMBL" id="GAA4741813.1"/>
    </source>
</evidence>
<sequence>MEAEDFEASRREQTLAAATGIAAMEAFYAVDTTASAWPDQLAAARSAFYAKNRTTDDVVEPLRRIAEEINLLTEGHGSIVVHLAIENKEKKA</sequence>